<dbReference type="EMBL" id="LR796586">
    <property type="protein sequence ID" value="CAB4153302.1"/>
    <property type="molecule type" value="Genomic_DNA"/>
</dbReference>
<gene>
    <name evidence="1" type="ORF">UFOVP621_78</name>
</gene>
<organism evidence="1">
    <name type="scientific">uncultured Caudovirales phage</name>
    <dbReference type="NCBI Taxonomy" id="2100421"/>
    <lineage>
        <taxon>Viruses</taxon>
        <taxon>Duplodnaviria</taxon>
        <taxon>Heunggongvirae</taxon>
        <taxon>Uroviricota</taxon>
        <taxon>Caudoviricetes</taxon>
        <taxon>Peduoviridae</taxon>
        <taxon>Maltschvirus</taxon>
        <taxon>Maltschvirus maltsch</taxon>
    </lineage>
</organism>
<protein>
    <submittedName>
        <fullName evidence="1">Uncharacterized protein</fullName>
    </submittedName>
</protein>
<name>A0A6J5N3L3_9CAUD</name>
<accession>A0A6J5N3L3</accession>
<evidence type="ECO:0000313" key="1">
    <source>
        <dbReference type="EMBL" id="CAB4153302.1"/>
    </source>
</evidence>
<sequence length="98" mass="10805">MGIAFTPQGGVKEFDNSYGVSMTYTNAWCVGDAIGVDGLKEYSGSMPTVDLLVKCRSYIQSRHNNPVVEGFDPLSRVESLYNLCRQAIKQKQPIIGWG</sequence>
<reference evidence="1" key="1">
    <citation type="submission" date="2020-04" db="EMBL/GenBank/DDBJ databases">
        <authorList>
            <person name="Chiriac C."/>
            <person name="Salcher M."/>
            <person name="Ghai R."/>
            <person name="Kavagutti S V."/>
        </authorList>
    </citation>
    <scope>NUCLEOTIDE SEQUENCE</scope>
</reference>
<proteinExistence type="predicted"/>